<gene>
    <name evidence="3" type="ORF">HII31_03169</name>
</gene>
<evidence type="ECO:0000313" key="4">
    <source>
        <dbReference type="Proteomes" id="UP000660729"/>
    </source>
</evidence>
<keyword evidence="2" id="KW-0472">Membrane</keyword>
<feature type="compositionally biased region" description="Polar residues" evidence="1">
    <location>
        <begin position="53"/>
        <end position="63"/>
    </location>
</feature>
<evidence type="ECO:0000256" key="2">
    <source>
        <dbReference type="SAM" id="Phobius"/>
    </source>
</evidence>
<feature type="region of interest" description="Disordered" evidence="1">
    <location>
        <begin position="527"/>
        <end position="549"/>
    </location>
</feature>
<feature type="compositionally biased region" description="Polar residues" evidence="1">
    <location>
        <begin position="311"/>
        <end position="321"/>
    </location>
</feature>
<feature type="transmembrane region" description="Helical" evidence="2">
    <location>
        <begin position="71"/>
        <end position="95"/>
    </location>
</feature>
<feature type="compositionally biased region" description="Basic residues" evidence="1">
    <location>
        <begin position="278"/>
        <end position="290"/>
    </location>
</feature>
<keyword evidence="2" id="KW-1133">Transmembrane helix</keyword>
<feature type="compositionally biased region" description="Pro residues" evidence="1">
    <location>
        <begin position="194"/>
        <end position="204"/>
    </location>
</feature>
<protein>
    <submittedName>
        <fullName evidence="3">Uncharacterized protein</fullName>
    </submittedName>
</protein>
<dbReference type="AlphaFoldDB" id="A0A8H6VQU7"/>
<dbReference type="OrthoDB" id="3946741at2759"/>
<evidence type="ECO:0000256" key="1">
    <source>
        <dbReference type="SAM" id="MobiDB-lite"/>
    </source>
</evidence>
<feature type="compositionally biased region" description="Acidic residues" evidence="1">
    <location>
        <begin position="359"/>
        <end position="368"/>
    </location>
</feature>
<evidence type="ECO:0000313" key="3">
    <source>
        <dbReference type="EMBL" id="KAF7195575.1"/>
    </source>
</evidence>
<feature type="region of interest" description="Disordered" evidence="1">
    <location>
        <begin position="235"/>
        <end position="254"/>
    </location>
</feature>
<dbReference type="EMBL" id="JABCIY010000039">
    <property type="protein sequence ID" value="KAF7195575.1"/>
    <property type="molecule type" value="Genomic_DNA"/>
</dbReference>
<comment type="caution">
    <text evidence="3">The sequence shown here is derived from an EMBL/GenBank/DDBJ whole genome shotgun (WGS) entry which is preliminary data.</text>
</comment>
<feature type="region of interest" description="Disordered" evidence="1">
    <location>
        <begin position="163"/>
        <end position="210"/>
    </location>
</feature>
<accession>A0A8H6VQU7</accession>
<dbReference type="Proteomes" id="UP000660729">
    <property type="component" value="Unassembled WGS sequence"/>
</dbReference>
<feature type="region of interest" description="Disordered" evidence="1">
    <location>
        <begin position="266"/>
        <end position="424"/>
    </location>
</feature>
<organism evidence="3 4">
    <name type="scientific">Pseudocercospora fuligena</name>
    <dbReference type="NCBI Taxonomy" id="685502"/>
    <lineage>
        <taxon>Eukaryota</taxon>
        <taxon>Fungi</taxon>
        <taxon>Dikarya</taxon>
        <taxon>Ascomycota</taxon>
        <taxon>Pezizomycotina</taxon>
        <taxon>Dothideomycetes</taxon>
        <taxon>Dothideomycetidae</taxon>
        <taxon>Mycosphaerellales</taxon>
        <taxon>Mycosphaerellaceae</taxon>
        <taxon>Pseudocercospora</taxon>
    </lineage>
</organism>
<keyword evidence="2" id="KW-0812">Transmembrane</keyword>
<name>A0A8H6VQU7_9PEZI</name>
<feature type="region of interest" description="Disordered" evidence="1">
    <location>
        <begin position="1"/>
        <end position="63"/>
    </location>
</feature>
<feature type="compositionally biased region" description="Low complexity" evidence="1">
    <location>
        <begin position="1"/>
        <end position="23"/>
    </location>
</feature>
<reference evidence="3" key="1">
    <citation type="submission" date="2020-04" db="EMBL/GenBank/DDBJ databases">
        <title>Draft genome resource of the tomato pathogen Pseudocercospora fuligena.</title>
        <authorList>
            <person name="Zaccaron A."/>
        </authorList>
    </citation>
    <scope>NUCLEOTIDE SEQUENCE</scope>
    <source>
        <strain evidence="3">PF001</strain>
    </source>
</reference>
<sequence>MQTATSTSSHAASTTASHPTTTTGQVLSTKTPGPTSSESDSSLTPLSNPPTETPNRATGARGSSSLTSAQAIGVSVAAVGAVIIAIVIAYITLCVRRKKAKRAKAERHSYDFVDEGPSTTTAVEDRFIYRTDGSGTGSTAEKHRTVWPGQFPRTIRQVQEPMDNAQTNPLGPASEHRNSHEVPSPLLPDKPRSRPLPPKPPPKSPLCWPQTPATIFEEERIAPLPAALLPGLPAHPAVNKHREPTSMPSLSLNIPERVPRYEAVQKPNGYTLPAPPRIHARSSSRSHSRSSKSSLLDYYAGTDSGSPEDLYSSTPIESQAQVRRPPPAAITITKPACPPQAVRNSIVSTDSRRTSFESTDPDEPTPPEEQDKQLSPVAESPIAAIRYPKIPRSSNQAVPRSPGGGISPRAPEAMAGPRTSSLRHARATEKPFPVTPERQMLRAHSPNLSGSTLAAKRRGSVAAEALEHSIHILNSAHAPSTQKVCNKTWKSPIGNEVVGGHRHESPLKGYGRVASRQQPNWPLTVATRTPESRRPLKSPLWEPKLTPSRMGDDLYLRVSAATPQQAHFPSLYNAR</sequence>
<keyword evidence="4" id="KW-1185">Reference proteome</keyword>
<proteinExistence type="predicted"/>
<feature type="compositionally biased region" description="Low complexity" evidence="1">
    <location>
        <begin position="31"/>
        <end position="46"/>
    </location>
</feature>